<dbReference type="InterPro" id="IPR016024">
    <property type="entry name" value="ARM-type_fold"/>
</dbReference>
<dbReference type="EMBL" id="FNBD01000053">
    <property type="protein sequence ID" value="SDF60598.1"/>
    <property type="molecule type" value="Genomic_DNA"/>
</dbReference>
<dbReference type="AlphaFoldDB" id="A0A1G7MFI2"/>
<evidence type="ECO:0000313" key="2">
    <source>
        <dbReference type="Proteomes" id="UP000182114"/>
    </source>
</evidence>
<dbReference type="Proteomes" id="UP000182114">
    <property type="component" value="Unassembled WGS sequence"/>
</dbReference>
<dbReference type="Gene3D" id="1.25.10.10">
    <property type="entry name" value="Leucine-rich Repeat Variant"/>
    <property type="match status" value="1"/>
</dbReference>
<evidence type="ECO:0008006" key="3">
    <source>
        <dbReference type="Google" id="ProtNLM"/>
    </source>
</evidence>
<proteinExistence type="predicted"/>
<dbReference type="InterPro" id="IPR011989">
    <property type="entry name" value="ARM-like"/>
</dbReference>
<reference evidence="2" key="1">
    <citation type="submission" date="2016-10" db="EMBL/GenBank/DDBJ databases">
        <authorList>
            <person name="Varghese N."/>
            <person name="Submissions S."/>
        </authorList>
    </citation>
    <scope>NUCLEOTIDE SEQUENCE [LARGE SCALE GENOMIC DNA]</scope>
    <source>
        <strain evidence="2">DSM 24729</strain>
    </source>
</reference>
<protein>
    <recommendedName>
        <fullName evidence="3">HEAT repeat-containing protein</fullName>
    </recommendedName>
</protein>
<name>A0A1G7MFI2_9FLAO</name>
<sequence>MFIPKNSIYLDATFHTQDRYLQLEKMKNKIENLISKLLDDSLAPGESLPVGTSYDSSKTVAYQASKEIHKLDRASINTVKEILLKEKNKDRKSKAYSILRILAEKYNEVELIYFILDNLNLEKTKNIISLHLSGLAWTKLELTERLDIVLDFVKRKEWQIRHSAIQLLAHYSVRISEIENLLINILKNSKDEYDLSYTNSTLRIVGSCKSVEFLKTVIRENKKTDVLTTGIYALSEIDGKNQVDFFMEMMKDKKDSFVKSTLTKHITKFSDQRAIELLIDRVKRILAKKRNTNMHYGSDQSPEIVYAIDFLRKYEIEDERIPKLLQWIVNKKLDFLDETELRWVKENIKKAGNTV</sequence>
<accession>A0A1G7MFI2</accession>
<gene>
    <name evidence="1" type="ORF">SAMN04487992_1531</name>
</gene>
<evidence type="ECO:0000313" key="1">
    <source>
        <dbReference type="EMBL" id="SDF60598.1"/>
    </source>
</evidence>
<dbReference type="SUPFAM" id="SSF48371">
    <property type="entry name" value="ARM repeat"/>
    <property type="match status" value="1"/>
</dbReference>
<keyword evidence="2" id="KW-1185">Reference proteome</keyword>
<organism evidence="1 2">
    <name type="scientific">Cellulophaga baltica</name>
    <dbReference type="NCBI Taxonomy" id="76594"/>
    <lineage>
        <taxon>Bacteria</taxon>
        <taxon>Pseudomonadati</taxon>
        <taxon>Bacteroidota</taxon>
        <taxon>Flavobacteriia</taxon>
        <taxon>Flavobacteriales</taxon>
        <taxon>Flavobacteriaceae</taxon>
        <taxon>Cellulophaga</taxon>
    </lineage>
</organism>
<dbReference type="RefSeq" id="WP_074539665.1">
    <property type="nucleotide sequence ID" value="NZ_FNBD01000053.1"/>
</dbReference>